<dbReference type="RefSeq" id="WP_090899764.1">
    <property type="nucleotide sequence ID" value="NZ_FNYO01000026.1"/>
</dbReference>
<proteinExistence type="predicted"/>
<protein>
    <submittedName>
        <fullName evidence="2">Uncharacterized protein</fullName>
    </submittedName>
</protein>
<dbReference type="EMBL" id="FNYO01000026">
    <property type="protein sequence ID" value="SEI91081.1"/>
    <property type="molecule type" value="Genomic_DNA"/>
</dbReference>
<sequence length="92" mass="10092">MNDRPIESCYVSTATSLQRLGTDFGLAKALCLGLARQVDNLRDTLSYSANLVDRQSDQLSRLRADNNRLRDQLADQRAAAVAGLLQQQSPTA</sequence>
<accession>A0A1H6UFI6</accession>
<dbReference type="Proteomes" id="UP000199005">
    <property type="component" value="Unassembled WGS sequence"/>
</dbReference>
<feature type="coiled-coil region" evidence="1">
    <location>
        <begin position="52"/>
        <end position="79"/>
    </location>
</feature>
<organism evidence="2 3">
    <name type="scientific">Azotobacter beijerinckii</name>
    <dbReference type="NCBI Taxonomy" id="170623"/>
    <lineage>
        <taxon>Bacteria</taxon>
        <taxon>Pseudomonadati</taxon>
        <taxon>Pseudomonadota</taxon>
        <taxon>Gammaproteobacteria</taxon>
        <taxon>Pseudomonadales</taxon>
        <taxon>Pseudomonadaceae</taxon>
        <taxon>Azotobacter</taxon>
    </lineage>
</organism>
<reference evidence="2 3" key="1">
    <citation type="submission" date="2016-10" db="EMBL/GenBank/DDBJ databases">
        <authorList>
            <person name="de Groot N.N."/>
        </authorList>
    </citation>
    <scope>NUCLEOTIDE SEQUENCE [LARGE SCALE GENOMIC DNA]</scope>
    <source>
        <strain evidence="2 3">DSM 1041</strain>
    </source>
</reference>
<evidence type="ECO:0000256" key="1">
    <source>
        <dbReference type="SAM" id="Coils"/>
    </source>
</evidence>
<dbReference type="AlphaFoldDB" id="A0A1H6UFI6"/>
<gene>
    <name evidence="2" type="ORF">SAMN04244579_02418</name>
</gene>
<evidence type="ECO:0000313" key="3">
    <source>
        <dbReference type="Proteomes" id="UP000199005"/>
    </source>
</evidence>
<evidence type="ECO:0000313" key="2">
    <source>
        <dbReference type="EMBL" id="SEI91081.1"/>
    </source>
</evidence>
<name>A0A1H6UFI6_9GAMM</name>
<keyword evidence="1" id="KW-0175">Coiled coil</keyword>